<dbReference type="SUPFAM" id="SSF53756">
    <property type="entry name" value="UDP-Glycosyltransferase/glycogen phosphorylase"/>
    <property type="match status" value="1"/>
</dbReference>
<dbReference type="RefSeq" id="WP_262433075.1">
    <property type="nucleotide sequence ID" value="NZ_JACRTF010000001.1"/>
</dbReference>
<dbReference type="Gene3D" id="3.40.50.2000">
    <property type="entry name" value="Glycogen Phosphorylase B"/>
    <property type="match status" value="2"/>
</dbReference>
<protein>
    <recommendedName>
        <fullName evidence="3">Glycosyltransferase subfamily 4-like N-terminal domain-containing protein</fullName>
    </recommendedName>
</protein>
<dbReference type="Proteomes" id="UP000651085">
    <property type="component" value="Unassembled WGS sequence"/>
</dbReference>
<evidence type="ECO:0000313" key="2">
    <source>
        <dbReference type="Proteomes" id="UP000651085"/>
    </source>
</evidence>
<proteinExistence type="predicted"/>
<name>A0A926IN41_9BACT</name>
<organism evidence="1 2">
    <name type="scientific">Jilunia laotingensis</name>
    <dbReference type="NCBI Taxonomy" id="2763675"/>
    <lineage>
        <taxon>Bacteria</taxon>
        <taxon>Pseudomonadati</taxon>
        <taxon>Bacteroidota</taxon>
        <taxon>Bacteroidia</taxon>
        <taxon>Bacteroidales</taxon>
        <taxon>Bacteroidaceae</taxon>
        <taxon>Jilunia</taxon>
    </lineage>
</organism>
<keyword evidence="2" id="KW-1185">Reference proteome</keyword>
<reference evidence="1" key="1">
    <citation type="submission" date="2020-08" db="EMBL/GenBank/DDBJ databases">
        <title>Genome public.</title>
        <authorList>
            <person name="Liu C."/>
            <person name="Sun Q."/>
        </authorList>
    </citation>
    <scope>NUCLEOTIDE SEQUENCE</scope>
    <source>
        <strain evidence="1">N12</strain>
    </source>
</reference>
<accession>A0A926IN41</accession>
<sequence>MKNILYVTTSYLLKNNSASIRNNSLVKGLLELGYNVDVYTVKWPDELLSSYFVKENIGNIYYSELPNLKMIAGVKSTLKRSDNTFVLALKRVLKQILFFPDECYQWPRLLNYKAVENYDCIITSSDLKSSHFIGLSLKRRFPNIRWIQIWGDPWSSDVNTFTFMKFITAYYEKKILTKGDKIVYVSSVTKDVMANKYSSLKSKIFYIPRGYYIEDKSQCKLNDDNILHIAYTGLISSGRNIFYLLDALDKVSMRLRHRIVIDLYGNFSEKDLRKLKDYSSANVYGSVDFEEMQNVYDSSSMLLYLSNKKGATQIPGKLYDYMGTTKPILCLVEDDNDAISIFLKKFDRCLVLRNNFETIVKSINLIINFSERRFPVNKEFAPINIARSFIDLLDSDVV</sequence>
<gene>
    <name evidence="1" type="ORF">H8744_01090</name>
</gene>
<dbReference type="AlphaFoldDB" id="A0A926IN41"/>
<comment type="caution">
    <text evidence="1">The sequence shown here is derived from an EMBL/GenBank/DDBJ whole genome shotgun (WGS) entry which is preliminary data.</text>
</comment>
<dbReference type="EMBL" id="JACRTF010000001">
    <property type="protein sequence ID" value="MBC8591854.1"/>
    <property type="molecule type" value="Genomic_DNA"/>
</dbReference>
<evidence type="ECO:0000313" key="1">
    <source>
        <dbReference type="EMBL" id="MBC8591854.1"/>
    </source>
</evidence>
<evidence type="ECO:0008006" key="3">
    <source>
        <dbReference type="Google" id="ProtNLM"/>
    </source>
</evidence>